<dbReference type="SUPFAM" id="SSF54171">
    <property type="entry name" value="DNA-binding domain"/>
    <property type="match status" value="1"/>
</dbReference>
<organism evidence="8 9">
    <name type="scientific">Crotalaria pallida</name>
    <name type="common">Smooth rattlebox</name>
    <name type="synonym">Crotalaria striata</name>
    <dbReference type="NCBI Taxonomy" id="3830"/>
    <lineage>
        <taxon>Eukaryota</taxon>
        <taxon>Viridiplantae</taxon>
        <taxon>Streptophyta</taxon>
        <taxon>Embryophyta</taxon>
        <taxon>Tracheophyta</taxon>
        <taxon>Spermatophyta</taxon>
        <taxon>Magnoliopsida</taxon>
        <taxon>eudicotyledons</taxon>
        <taxon>Gunneridae</taxon>
        <taxon>Pentapetalae</taxon>
        <taxon>rosids</taxon>
        <taxon>fabids</taxon>
        <taxon>Fabales</taxon>
        <taxon>Fabaceae</taxon>
        <taxon>Papilionoideae</taxon>
        <taxon>50 kb inversion clade</taxon>
        <taxon>genistoids sensu lato</taxon>
        <taxon>core genistoids</taxon>
        <taxon>Crotalarieae</taxon>
        <taxon>Crotalaria</taxon>
    </lineage>
</organism>
<dbReference type="PROSITE" id="PS51032">
    <property type="entry name" value="AP2_ERF"/>
    <property type="match status" value="1"/>
</dbReference>
<dbReference type="CDD" id="cd00018">
    <property type="entry name" value="AP2"/>
    <property type="match status" value="1"/>
</dbReference>
<dbReference type="Pfam" id="PF00847">
    <property type="entry name" value="AP2"/>
    <property type="match status" value="1"/>
</dbReference>
<dbReference type="PANTHER" id="PTHR31194:SF140">
    <property type="entry name" value="ETHYLENE-RESPONSIVE TRANSCRIPTION FACTOR CRF2"/>
    <property type="match status" value="1"/>
</dbReference>
<comment type="caution">
    <text evidence="8">The sequence shown here is derived from an EMBL/GenBank/DDBJ whole genome shotgun (WGS) entry which is preliminary data.</text>
</comment>
<gene>
    <name evidence="8" type="ORF">RIF29_34559</name>
</gene>
<dbReference type="EMBL" id="JAYWIO010000007">
    <property type="protein sequence ID" value="KAK7251402.1"/>
    <property type="molecule type" value="Genomic_DNA"/>
</dbReference>
<evidence type="ECO:0000256" key="4">
    <source>
        <dbReference type="ARBA" id="ARBA00023163"/>
    </source>
</evidence>
<proteinExistence type="predicted"/>
<dbReference type="GO" id="GO:0003700">
    <property type="term" value="F:DNA-binding transcription factor activity"/>
    <property type="evidence" value="ECO:0007669"/>
    <property type="project" value="InterPro"/>
</dbReference>
<dbReference type="Proteomes" id="UP001372338">
    <property type="component" value="Unassembled WGS sequence"/>
</dbReference>
<name>A0AAN9EA90_CROPI</name>
<keyword evidence="2" id="KW-0805">Transcription regulation</keyword>
<evidence type="ECO:0000313" key="9">
    <source>
        <dbReference type="Proteomes" id="UP001372338"/>
    </source>
</evidence>
<keyword evidence="9" id="KW-1185">Reference proteome</keyword>
<keyword evidence="5" id="KW-0539">Nucleus</keyword>
<reference evidence="8 9" key="1">
    <citation type="submission" date="2024-01" db="EMBL/GenBank/DDBJ databases">
        <title>The genomes of 5 underutilized Papilionoideae crops provide insights into root nodulation and disease resistanc.</title>
        <authorList>
            <person name="Yuan L."/>
        </authorList>
    </citation>
    <scope>NUCLEOTIDE SEQUENCE [LARGE SCALE GENOMIC DNA]</scope>
    <source>
        <strain evidence="8">ZHUSHIDOU_FW_LH</strain>
        <tissue evidence="8">Leaf</tissue>
    </source>
</reference>
<dbReference type="AlphaFoldDB" id="A0AAN9EA90"/>
<dbReference type="FunFam" id="3.30.730.10:FF:000001">
    <property type="entry name" value="Ethylene-responsive transcription factor 2"/>
    <property type="match status" value="1"/>
</dbReference>
<evidence type="ECO:0000256" key="5">
    <source>
        <dbReference type="ARBA" id="ARBA00023242"/>
    </source>
</evidence>
<feature type="compositionally biased region" description="Basic and acidic residues" evidence="6">
    <location>
        <begin position="175"/>
        <end position="184"/>
    </location>
</feature>
<evidence type="ECO:0000256" key="6">
    <source>
        <dbReference type="SAM" id="MobiDB-lite"/>
    </source>
</evidence>
<dbReference type="InterPro" id="IPR016177">
    <property type="entry name" value="DNA-bd_dom_sf"/>
</dbReference>
<keyword evidence="3" id="KW-0238">DNA-binding</keyword>
<feature type="compositionally biased region" description="Polar residues" evidence="6">
    <location>
        <begin position="159"/>
        <end position="172"/>
    </location>
</feature>
<dbReference type="InterPro" id="IPR050913">
    <property type="entry name" value="AP2/ERF_ERF"/>
</dbReference>
<dbReference type="InterPro" id="IPR036955">
    <property type="entry name" value="AP2/ERF_dom_sf"/>
</dbReference>
<feature type="region of interest" description="Disordered" evidence="6">
    <location>
        <begin position="152"/>
        <end position="188"/>
    </location>
</feature>
<feature type="compositionally biased region" description="Basic residues" evidence="6">
    <location>
        <begin position="63"/>
        <end position="75"/>
    </location>
</feature>
<dbReference type="PRINTS" id="PR00367">
    <property type="entry name" value="ETHRSPELEMNT"/>
</dbReference>
<accession>A0AAN9EA90</accession>
<dbReference type="GO" id="GO:0005634">
    <property type="term" value="C:nucleus"/>
    <property type="evidence" value="ECO:0007669"/>
    <property type="project" value="UniProtKB-SubCell"/>
</dbReference>
<evidence type="ECO:0000256" key="2">
    <source>
        <dbReference type="ARBA" id="ARBA00023015"/>
    </source>
</evidence>
<evidence type="ECO:0000256" key="3">
    <source>
        <dbReference type="ARBA" id="ARBA00023125"/>
    </source>
</evidence>
<protein>
    <recommendedName>
        <fullName evidence="7">AP2/ERF domain-containing protein</fullName>
    </recommendedName>
</protein>
<dbReference type="Gene3D" id="3.30.730.10">
    <property type="entry name" value="AP2/ERF domain"/>
    <property type="match status" value="1"/>
</dbReference>
<feature type="region of interest" description="Disordered" evidence="6">
    <location>
        <begin position="52"/>
        <end position="83"/>
    </location>
</feature>
<dbReference type="InterPro" id="IPR001471">
    <property type="entry name" value="AP2/ERF_dom"/>
</dbReference>
<dbReference type="SMART" id="SM00380">
    <property type="entry name" value="AP2"/>
    <property type="match status" value="1"/>
</dbReference>
<dbReference type="PANTHER" id="PTHR31194">
    <property type="entry name" value="SHN SHINE , DNA BINDING / TRANSCRIPTION FACTOR"/>
    <property type="match status" value="1"/>
</dbReference>
<sequence length="349" mass="39161">MKDPFPYPKVIRIRVTDGDATDSSDDEEEATEFFTGPRRVKNFVNEITITNTCSNSEDNKGGNKGRKKSRAKSRIAGKAPARCSQKVNGFSGEKKFRGVRQRPWGKWAAEIRDPSRRRRLWLGTYDTAEEAAMVYDNAAIQLRGADALTNFITPPPTPTQFSPENNKKSGYSSGEEERGNHKDNNNNNNLFYPSSFVLQWGTTSEEVDSVTKKNDVVADATCETQSRDENEYSCVSENISREEVLEKEKFNNNNNNNNISSSSSKFPSDMIFDFGSMLPTPDDDEIMLFESNVINNNVTETESMFFADDDFTAGAFLSSSDNLDFGLASCWHRDCDNFQDIGDLFVSAL</sequence>
<dbReference type="GO" id="GO:0003677">
    <property type="term" value="F:DNA binding"/>
    <property type="evidence" value="ECO:0007669"/>
    <property type="project" value="UniProtKB-KW"/>
</dbReference>
<keyword evidence="4" id="KW-0804">Transcription</keyword>
<evidence type="ECO:0000313" key="8">
    <source>
        <dbReference type="EMBL" id="KAK7251402.1"/>
    </source>
</evidence>
<comment type="subcellular location">
    <subcellularLocation>
        <location evidence="1">Nucleus</location>
    </subcellularLocation>
</comment>
<evidence type="ECO:0000256" key="1">
    <source>
        <dbReference type="ARBA" id="ARBA00004123"/>
    </source>
</evidence>
<feature type="domain" description="AP2/ERF" evidence="7">
    <location>
        <begin position="95"/>
        <end position="152"/>
    </location>
</feature>
<evidence type="ECO:0000259" key="7">
    <source>
        <dbReference type="PROSITE" id="PS51032"/>
    </source>
</evidence>